<accession>A0A9W4NMZ8</accession>
<evidence type="ECO:0000256" key="5">
    <source>
        <dbReference type="ARBA" id="ARBA00023242"/>
    </source>
</evidence>
<dbReference type="PROSITE" id="PS00463">
    <property type="entry name" value="ZN2_CY6_FUNGAL_1"/>
    <property type="match status" value="1"/>
</dbReference>
<dbReference type="CDD" id="cd12148">
    <property type="entry name" value="fungal_TF_MHR"/>
    <property type="match status" value="1"/>
</dbReference>
<feature type="compositionally biased region" description="Polar residues" evidence="6">
    <location>
        <begin position="629"/>
        <end position="640"/>
    </location>
</feature>
<dbReference type="PANTHER" id="PTHR46910:SF17">
    <property type="entry name" value="SCFA-RELATED"/>
    <property type="match status" value="1"/>
</dbReference>
<evidence type="ECO:0000256" key="2">
    <source>
        <dbReference type="ARBA" id="ARBA00023015"/>
    </source>
</evidence>
<name>A0A9W4NMZ8_9EURO</name>
<dbReference type="EMBL" id="CAJVPD010000249">
    <property type="protein sequence ID" value="CAG8395827.1"/>
    <property type="molecule type" value="Genomic_DNA"/>
</dbReference>
<keyword evidence="1" id="KW-0479">Metal-binding</keyword>
<keyword evidence="3" id="KW-0238">DNA-binding</keyword>
<reference evidence="8" key="1">
    <citation type="submission" date="2021-07" db="EMBL/GenBank/DDBJ databases">
        <authorList>
            <person name="Branca A.L. A."/>
        </authorList>
    </citation>
    <scope>NUCLEOTIDE SEQUENCE</scope>
</reference>
<dbReference type="SUPFAM" id="SSF57701">
    <property type="entry name" value="Zn2/Cys6 DNA-binding domain"/>
    <property type="match status" value="1"/>
</dbReference>
<evidence type="ECO:0000313" key="8">
    <source>
        <dbReference type="EMBL" id="CAG8395827.1"/>
    </source>
</evidence>
<dbReference type="Pfam" id="PF04082">
    <property type="entry name" value="Fungal_trans"/>
    <property type="match status" value="1"/>
</dbReference>
<feature type="region of interest" description="Disordered" evidence="6">
    <location>
        <begin position="625"/>
        <end position="681"/>
    </location>
</feature>
<protein>
    <recommendedName>
        <fullName evidence="7">Zn(2)-C6 fungal-type domain-containing protein</fullName>
    </recommendedName>
</protein>
<dbReference type="OrthoDB" id="10267436at2759"/>
<proteinExistence type="predicted"/>
<dbReference type="AlphaFoldDB" id="A0A9W4NMZ8"/>
<keyword evidence="5" id="KW-0539">Nucleus</keyword>
<keyword evidence="2" id="KW-0805">Transcription regulation</keyword>
<dbReference type="InterPro" id="IPR050987">
    <property type="entry name" value="AtrR-like"/>
</dbReference>
<evidence type="ECO:0000313" key="9">
    <source>
        <dbReference type="Proteomes" id="UP001152592"/>
    </source>
</evidence>
<sequence length="744" mass="83647">MEQRSGPVRRRRTAKACDRCHRQKLKCDSARPCLLCVHSGSQCEATRNDPPAAASARTPRQRRSAKKVPDVSSSRKNIPSSIPVHPRNITTPTHQVENQQPSANVSTLGFARQVFNEAETNLSLTRGVLPGDTGASRTVNSTWTFKELQMPPDELAWAAIDAYFSRMHWLLGLVHESSFRSNAKRVLDSASWERQDKHTVLLFLAVVALGLKVAITDPAWPGNPMLNFLGLNGCDLVEAFVSEIRLHLLDPMDDPSIESVQVYMLLSSLYGYHDSPSFAWTLARMAINGAIYLELNKAVSTDENNVLAQVRHHTWNNIVILDTYTSIIYGRPMSNAAFARLHVIRNPEELRMDPAILSIPAIRDVCENSSAHYFYNAQFRLYSLIRDNLSRNAQIKSSNDQGMDRFEAAARCASESETLLKQWTNEVPSIYRLSTWFQGNRWEDFEQSLRDLPPKIKEQGQLIILQAASLQITYDNALILVHQPLLESRTDATPWPDSMAIPLQKSLHSALEAAIRISRFPTHPFRNQFSVSFIFFHLFTAGVMLCLVPPIQPFGSSAQEAKAGVVRIIRMCREMRDKDRTARHTEQVLIELLKVTTMREMNSALGLTGNAENITTVRDLAVHDRTHRPSQSFSRGQLSNFDDHVDSNAAELPKTPSSAPQYPRLLGQSYHSDPMSESAGITTDPGVDESTVLLQNQAFQHTDQTFGSFGKSMLSFLFSDQPRDWNMEDMLAPHSEVQGTSFYE</sequence>
<evidence type="ECO:0000256" key="1">
    <source>
        <dbReference type="ARBA" id="ARBA00022723"/>
    </source>
</evidence>
<dbReference type="SMART" id="SM00066">
    <property type="entry name" value="GAL4"/>
    <property type="match status" value="1"/>
</dbReference>
<feature type="domain" description="Zn(2)-C6 fungal-type" evidence="7">
    <location>
        <begin position="16"/>
        <end position="43"/>
    </location>
</feature>
<dbReference type="GO" id="GO:0006351">
    <property type="term" value="P:DNA-templated transcription"/>
    <property type="evidence" value="ECO:0007669"/>
    <property type="project" value="InterPro"/>
</dbReference>
<dbReference type="PANTHER" id="PTHR46910">
    <property type="entry name" value="TRANSCRIPTION FACTOR PDR1"/>
    <property type="match status" value="1"/>
</dbReference>
<dbReference type="Proteomes" id="UP001152592">
    <property type="component" value="Unassembled WGS sequence"/>
</dbReference>
<dbReference type="InterPro" id="IPR036864">
    <property type="entry name" value="Zn2-C6_fun-type_DNA-bd_sf"/>
</dbReference>
<evidence type="ECO:0000256" key="4">
    <source>
        <dbReference type="ARBA" id="ARBA00023163"/>
    </source>
</evidence>
<dbReference type="InterPro" id="IPR001138">
    <property type="entry name" value="Zn2Cys6_DnaBD"/>
</dbReference>
<feature type="region of interest" description="Disordered" evidence="6">
    <location>
        <begin position="42"/>
        <end position="87"/>
    </location>
</feature>
<dbReference type="Gene3D" id="4.10.240.10">
    <property type="entry name" value="Zn(2)-C6 fungal-type DNA-binding domain"/>
    <property type="match status" value="1"/>
</dbReference>
<evidence type="ECO:0000256" key="3">
    <source>
        <dbReference type="ARBA" id="ARBA00023125"/>
    </source>
</evidence>
<dbReference type="InterPro" id="IPR007219">
    <property type="entry name" value="XnlR_reg_dom"/>
</dbReference>
<dbReference type="Pfam" id="PF00172">
    <property type="entry name" value="Zn_clus"/>
    <property type="match status" value="1"/>
</dbReference>
<dbReference type="GO" id="GO:0000981">
    <property type="term" value="F:DNA-binding transcription factor activity, RNA polymerase II-specific"/>
    <property type="evidence" value="ECO:0007669"/>
    <property type="project" value="InterPro"/>
</dbReference>
<keyword evidence="4" id="KW-0804">Transcription</keyword>
<gene>
    <name evidence="8" type="ORF">PSALAMII_LOCUS7145</name>
</gene>
<evidence type="ECO:0000256" key="6">
    <source>
        <dbReference type="SAM" id="MobiDB-lite"/>
    </source>
</evidence>
<dbReference type="GO" id="GO:0003677">
    <property type="term" value="F:DNA binding"/>
    <property type="evidence" value="ECO:0007669"/>
    <property type="project" value="UniProtKB-KW"/>
</dbReference>
<dbReference type="CDD" id="cd00067">
    <property type="entry name" value="GAL4"/>
    <property type="match status" value="1"/>
</dbReference>
<feature type="compositionally biased region" description="Polar residues" evidence="6">
    <location>
        <begin position="71"/>
        <end position="80"/>
    </location>
</feature>
<dbReference type="GO" id="GO:0008270">
    <property type="term" value="F:zinc ion binding"/>
    <property type="evidence" value="ECO:0007669"/>
    <property type="project" value="InterPro"/>
</dbReference>
<comment type="caution">
    <text evidence="8">The sequence shown here is derived from an EMBL/GenBank/DDBJ whole genome shotgun (WGS) entry which is preliminary data.</text>
</comment>
<evidence type="ECO:0000259" key="7">
    <source>
        <dbReference type="PROSITE" id="PS50048"/>
    </source>
</evidence>
<organism evidence="8 9">
    <name type="scientific">Penicillium salamii</name>
    <dbReference type="NCBI Taxonomy" id="1612424"/>
    <lineage>
        <taxon>Eukaryota</taxon>
        <taxon>Fungi</taxon>
        <taxon>Dikarya</taxon>
        <taxon>Ascomycota</taxon>
        <taxon>Pezizomycotina</taxon>
        <taxon>Eurotiomycetes</taxon>
        <taxon>Eurotiomycetidae</taxon>
        <taxon>Eurotiales</taxon>
        <taxon>Aspergillaceae</taxon>
        <taxon>Penicillium</taxon>
    </lineage>
</organism>
<dbReference type="PROSITE" id="PS50048">
    <property type="entry name" value="ZN2_CY6_FUNGAL_2"/>
    <property type="match status" value="1"/>
</dbReference>